<feature type="domain" description="Pectate lyase" evidence="10">
    <location>
        <begin position="159"/>
        <end position="357"/>
    </location>
</feature>
<evidence type="ECO:0000256" key="7">
    <source>
        <dbReference type="ARBA" id="ARBA00023239"/>
    </source>
</evidence>
<dbReference type="GO" id="GO:0030570">
    <property type="term" value="F:pectate lyase activity"/>
    <property type="evidence" value="ECO:0007669"/>
    <property type="project" value="UniProtKB-EC"/>
</dbReference>
<evidence type="ECO:0000256" key="4">
    <source>
        <dbReference type="ARBA" id="ARBA00022723"/>
    </source>
</evidence>
<dbReference type="InterPro" id="IPR018082">
    <property type="entry name" value="AmbAllergen"/>
</dbReference>
<dbReference type="SUPFAM" id="SSF51126">
    <property type="entry name" value="Pectin lyase-like"/>
    <property type="match status" value="1"/>
</dbReference>
<organism evidence="11 12">
    <name type="scientific">Ceratodon purpureus</name>
    <name type="common">Fire moss</name>
    <name type="synonym">Dicranum purpureum</name>
    <dbReference type="NCBI Taxonomy" id="3225"/>
    <lineage>
        <taxon>Eukaryota</taxon>
        <taxon>Viridiplantae</taxon>
        <taxon>Streptophyta</taxon>
        <taxon>Embryophyta</taxon>
        <taxon>Bryophyta</taxon>
        <taxon>Bryophytina</taxon>
        <taxon>Bryopsida</taxon>
        <taxon>Dicranidae</taxon>
        <taxon>Pseudoditrichales</taxon>
        <taxon>Ditrichaceae</taxon>
        <taxon>Ceratodon</taxon>
    </lineage>
</organism>
<evidence type="ECO:0000256" key="2">
    <source>
        <dbReference type="ARBA" id="ARBA00005220"/>
    </source>
</evidence>
<keyword evidence="4 8" id="KW-0479">Metal-binding</keyword>
<accession>A0A8T0GNW1</accession>
<evidence type="ECO:0000313" key="11">
    <source>
        <dbReference type="EMBL" id="KAG0561271.1"/>
    </source>
</evidence>
<comment type="pathway">
    <text evidence="2 8">Glycan metabolism; pectin degradation; 2-dehydro-3-deoxy-D-gluconate from pectin: step 2/5.</text>
</comment>
<dbReference type="PANTHER" id="PTHR31683">
    <property type="entry name" value="PECTATE LYASE 18-RELATED"/>
    <property type="match status" value="1"/>
</dbReference>
<dbReference type="InterPro" id="IPR012334">
    <property type="entry name" value="Pectin_lyas_fold"/>
</dbReference>
<evidence type="ECO:0000256" key="9">
    <source>
        <dbReference type="SAM" id="MobiDB-lite"/>
    </source>
</evidence>
<dbReference type="Pfam" id="PF00544">
    <property type="entry name" value="Pectate_lyase_4"/>
    <property type="match status" value="1"/>
</dbReference>
<keyword evidence="6 8" id="KW-0106">Calcium</keyword>
<comment type="caution">
    <text evidence="11">The sequence shown here is derived from an EMBL/GenBank/DDBJ whole genome shotgun (WGS) entry which is preliminary data.</text>
</comment>
<evidence type="ECO:0000259" key="10">
    <source>
        <dbReference type="SMART" id="SM00656"/>
    </source>
</evidence>
<evidence type="ECO:0000256" key="1">
    <source>
        <dbReference type="ARBA" id="ARBA00000695"/>
    </source>
</evidence>
<evidence type="ECO:0000256" key="8">
    <source>
        <dbReference type="RuleBase" id="RU361123"/>
    </source>
</evidence>
<comment type="similarity">
    <text evidence="8">Belongs to the polysaccharide lyase 1 family.</text>
</comment>
<evidence type="ECO:0000313" key="12">
    <source>
        <dbReference type="Proteomes" id="UP000822688"/>
    </source>
</evidence>
<evidence type="ECO:0000256" key="5">
    <source>
        <dbReference type="ARBA" id="ARBA00022729"/>
    </source>
</evidence>
<dbReference type="InterPro" id="IPR011050">
    <property type="entry name" value="Pectin_lyase_fold/virulence"/>
</dbReference>
<keyword evidence="7 8" id="KW-0456">Lyase</keyword>
<proteinExistence type="inferred from homology"/>
<evidence type="ECO:0000256" key="6">
    <source>
        <dbReference type="ARBA" id="ARBA00022837"/>
    </source>
</evidence>
<sequence>MPSEEEPTPPSEEEPTPPSEEKPTPPSEEKPTPPSEEKPTPPSEENPTPPSEENPTPPSEENPTPPSEEEPTPPSEAGGCRQSGNPVDDCWRCDNDWASRRQSLAACSIGFGRSAGGGKDGDIYVVTSNSDDNPANPAPGTLRYAVTRSEPLWIIFASSMLITLKNELVITSYKTIDGRGVTVRIAGGGGLRMERVSNIIVHSIFVYDIVATGPGTVMCSSTNVRKRNRCDGDAISIFAAKNIWIDHCYLANAADGLIDVIKGSTDVTITNNFFTRHNKVMLFGASPADTMDRSMYVTVAYNKFGPGLTQRMPRVRYGNCHVVNNDYSSGWGIYAIGGSEAPIILAQGNVFNAYKSKKQVTSRINDGGPTFGGPENWEWKSEGDSFENGAYFSGVSMKWSAQSYSQTSSCSARPASMVSEMVRDAGPLICRRGAHCS</sequence>
<dbReference type="PANTHER" id="PTHR31683:SF187">
    <property type="entry name" value="PECTATE LYASE 18-RELATED"/>
    <property type="match status" value="1"/>
</dbReference>
<gene>
    <name evidence="11" type="ORF">KC19_9G050400</name>
</gene>
<dbReference type="InterPro" id="IPR002022">
    <property type="entry name" value="Pec_lyase"/>
</dbReference>
<keyword evidence="12" id="KW-1185">Reference proteome</keyword>
<feature type="compositionally biased region" description="Pro residues" evidence="9">
    <location>
        <begin position="40"/>
        <end position="66"/>
    </location>
</feature>
<reference evidence="11" key="1">
    <citation type="submission" date="2020-06" db="EMBL/GenBank/DDBJ databases">
        <title>WGS assembly of Ceratodon purpureus strain R40.</title>
        <authorList>
            <person name="Carey S.B."/>
            <person name="Jenkins J."/>
            <person name="Shu S."/>
            <person name="Lovell J.T."/>
            <person name="Sreedasyam A."/>
            <person name="Maumus F."/>
            <person name="Tiley G.P."/>
            <person name="Fernandez-Pozo N."/>
            <person name="Barry K."/>
            <person name="Chen C."/>
            <person name="Wang M."/>
            <person name="Lipzen A."/>
            <person name="Daum C."/>
            <person name="Saski C.A."/>
            <person name="Payton A.C."/>
            <person name="Mcbreen J.C."/>
            <person name="Conrad R.E."/>
            <person name="Kollar L.M."/>
            <person name="Olsson S."/>
            <person name="Huttunen S."/>
            <person name="Landis J.B."/>
            <person name="Wickett N.J."/>
            <person name="Johnson M.G."/>
            <person name="Rensing S.A."/>
            <person name="Grimwood J."/>
            <person name="Schmutz J."/>
            <person name="Mcdaniel S.F."/>
        </authorList>
    </citation>
    <scope>NUCLEOTIDE SEQUENCE</scope>
    <source>
        <strain evidence="11">R40</strain>
    </source>
</reference>
<evidence type="ECO:0000256" key="3">
    <source>
        <dbReference type="ARBA" id="ARBA00012272"/>
    </source>
</evidence>
<feature type="region of interest" description="Disordered" evidence="9">
    <location>
        <begin position="1"/>
        <end position="86"/>
    </location>
</feature>
<dbReference type="SMART" id="SM00656">
    <property type="entry name" value="Amb_all"/>
    <property type="match status" value="1"/>
</dbReference>
<keyword evidence="5" id="KW-0732">Signal</keyword>
<protein>
    <recommendedName>
        <fullName evidence="3 8">Pectate lyase</fullName>
        <ecNumber evidence="3 8">4.2.2.2</ecNumber>
    </recommendedName>
</protein>
<dbReference type="InterPro" id="IPR045032">
    <property type="entry name" value="PEL"/>
</dbReference>
<dbReference type="AlphaFoldDB" id="A0A8T0GNW1"/>
<comment type="cofactor">
    <cofactor evidence="8">
        <name>Ca(2+)</name>
        <dbReference type="ChEBI" id="CHEBI:29108"/>
    </cofactor>
    <text evidence="8">Binds 1 Ca(2+) ion. Required for its activity.</text>
</comment>
<dbReference type="Proteomes" id="UP000822688">
    <property type="component" value="Chromosome 9"/>
</dbReference>
<name>A0A8T0GNW1_CERPU</name>
<feature type="compositionally biased region" description="Acidic residues" evidence="9">
    <location>
        <begin position="1"/>
        <end position="15"/>
    </location>
</feature>
<dbReference type="EC" id="4.2.2.2" evidence="3 8"/>
<dbReference type="PRINTS" id="PR00807">
    <property type="entry name" value="AMBALLERGEN"/>
</dbReference>
<dbReference type="EMBL" id="CM026430">
    <property type="protein sequence ID" value="KAG0561271.1"/>
    <property type="molecule type" value="Genomic_DNA"/>
</dbReference>
<comment type="catalytic activity">
    <reaction evidence="1 8">
        <text>Eliminative cleavage of (1-&gt;4)-alpha-D-galacturonan to give oligosaccharides with 4-deoxy-alpha-D-galact-4-enuronosyl groups at their non-reducing ends.</text>
        <dbReference type="EC" id="4.2.2.2"/>
    </reaction>
</comment>
<dbReference type="Gene3D" id="2.160.20.10">
    <property type="entry name" value="Single-stranded right-handed beta-helix, Pectin lyase-like"/>
    <property type="match status" value="1"/>
</dbReference>
<dbReference type="GO" id="GO:0046872">
    <property type="term" value="F:metal ion binding"/>
    <property type="evidence" value="ECO:0007669"/>
    <property type="project" value="UniProtKB-KW"/>
</dbReference>
<feature type="compositionally biased region" description="Basic and acidic residues" evidence="9">
    <location>
        <begin position="19"/>
        <end position="39"/>
    </location>
</feature>